<dbReference type="Proteomes" id="UP000295075">
    <property type="component" value="Unassembled WGS sequence"/>
</dbReference>
<proteinExistence type="predicted"/>
<name>A0A4R4P5L8_9ACTN</name>
<dbReference type="EMBL" id="SMKA01000265">
    <property type="protein sequence ID" value="TDC17728.1"/>
    <property type="molecule type" value="Genomic_DNA"/>
</dbReference>
<gene>
    <name evidence="1" type="ORF">E1261_36500</name>
</gene>
<reference evidence="1 2" key="1">
    <citation type="submission" date="2019-03" db="EMBL/GenBank/DDBJ databases">
        <title>Draft genome sequences of novel Actinobacteria.</title>
        <authorList>
            <person name="Sahin N."/>
            <person name="Ay H."/>
            <person name="Saygin H."/>
        </authorList>
    </citation>
    <scope>NUCLEOTIDE SEQUENCE [LARGE SCALE GENOMIC DNA]</scope>
    <source>
        <strain evidence="1 2">JCM 30547</strain>
    </source>
</reference>
<comment type="caution">
    <text evidence="1">The sequence shown here is derived from an EMBL/GenBank/DDBJ whole genome shotgun (WGS) entry which is preliminary data.</text>
</comment>
<dbReference type="AlphaFoldDB" id="A0A4R4P5L8"/>
<evidence type="ECO:0000313" key="1">
    <source>
        <dbReference type="EMBL" id="TDC17728.1"/>
    </source>
</evidence>
<accession>A0A4R4P5L8</accession>
<sequence length="79" mass="8422">MPSCDVCGNDYANAFFVRTAAGEELTFDSIECAAHRIAPTCTHCGCRILGHGTQADTATYCCAHCAREHGVTGIQDRAK</sequence>
<dbReference type="RefSeq" id="WP_132414306.1">
    <property type="nucleotide sequence ID" value="NZ_SMKA01000265.1"/>
</dbReference>
<evidence type="ECO:0000313" key="2">
    <source>
        <dbReference type="Proteomes" id="UP000295075"/>
    </source>
</evidence>
<protein>
    <recommendedName>
        <fullName evidence="3">Prokaryotic metallothionein</fullName>
    </recommendedName>
</protein>
<dbReference type="OrthoDB" id="163862at2"/>
<keyword evidence="2" id="KW-1185">Reference proteome</keyword>
<organism evidence="1 2">
    <name type="scientific">Kribbella albertanoniae</name>
    <dbReference type="NCBI Taxonomy" id="1266829"/>
    <lineage>
        <taxon>Bacteria</taxon>
        <taxon>Bacillati</taxon>
        <taxon>Actinomycetota</taxon>
        <taxon>Actinomycetes</taxon>
        <taxon>Propionibacteriales</taxon>
        <taxon>Kribbellaceae</taxon>
        <taxon>Kribbella</taxon>
    </lineage>
</organism>
<evidence type="ECO:0008006" key="3">
    <source>
        <dbReference type="Google" id="ProtNLM"/>
    </source>
</evidence>